<organism evidence="2 3">
    <name type="scientific">Aaosphaeria arxii CBS 175.79</name>
    <dbReference type="NCBI Taxonomy" id="1450172"/>
    <lineage>
        <taxon>Eukaryota</taxon>
        <taxon>Fungi</taxon>
        <taxon>Dikarya</taxon>
        <taxon>Ascomycota</taxon>
        <taxon>Pezizomycotina</taxon>
        <taxon>Dothideomycetes</taxon>
        <taxon>Pleosporomycetidae</taxon>
        <taxon>Pleosporales</taxon>
        <taxon>Pleosporales incertae sedis</taxon>
        <taxon>Aaosphaeria</taxon>
    </lineage>
</organism>
<evidence type="ECO:0000313" key="3">
    <source>
        <dbReference type="Proteomes" id="UP000799778"/>
    </source>
</evidence>
<feature type="compositionally biased region" description="Basic and acidic residues" evidence="1">
    <location>
        <begin position="850"/>
        <end position="863"/>
    </location>
</feature>
<feature type="compositionally biased region" description="Low complexity" evidence="1">
    <location>
        <begin position="159"/>
        <end position="169"/>
    </location>
</feature>
<feature type="compositionally biased region" description="Polar residues" evidence="1">
    <location>
        <begin position="518"/>
        <end position="530"/>
    </location>
</feature>
<name>A0A6A5XUV1_9PLEO</name>
<feature type="region of interest" description="Disordered" evidence="1">
    <location>
        <begin position="404"/>
        <end position="459"/>
    </location>
</feature>
<feature type="compositionally biased region" description="Basic and acidic residues" evidence="1">
    <location>
        <begin position="988"/>
        <end position="1001"/>
    </location>
</feature>
<feature type="region of interest" description="Disordered" evidence="1">
    <location>
        <begin position="482"/>
        <end position="561"/>
    </location>
</feature>
<feature type="compositionally biased region" description="Polar residues" evidence="1">
    <location>
        <begin position="170"/>
        <end position="181"/>
    </location>
</feature>
<proteinExistence type="predicted"/>
<feature type="region of interest" description="Disordered" evidence="1">
    <location>
        <begin position="159"/>
        <end position="231"/>
    </location>
</feature>
<protein>
    <submittedName>
        <fullName evidence="2">Uncharacterized protein</fullName>
    </submittedName>
</protein>
<feature type="compositionally biased region" description="Polar residues" evidence="1">
    <location>
        <begin position="311"/>
        <end position="320"/>
    </location>
</feature>
<feature type="region of interest" description="Disordered" evidence="1">
    <location>
        <begin position="1"/>
        <end position="49"/>
    </location>
</feature>
<dbReference type="AlphaFoldDB" id="A0A6A5XUV1"/>
<feature type="compositionally biased region" description="Polar residues" evidence="1">
    <location>
        <begin position="203"/>
        <end position="217"/>
    </location>
</feature>
<reference evidence="2" key="1">
    <citation type="journal article" date="2020" name="Stud. Mycol.">
        <title>101 Dothideomycetes genomes: a test case for predicting lifestyles and emergence of pathogens.</title>
        <authorList>
            <person name="Haridas S."/>
            <person name="Albert R."/>
            <person name="Binder M."/>
            <person name="Bloem J."/>
            <person name="Labutti K."/>
            <person name="Salamov A."/>
            <person name="Andreopoulos B."/>
            <person name="Baker S."/>
            <person name="Barry K."/>
            <person name="Bills G."/>
            <person name="Bluhm B."/>
            <person name="Cannon C."/>
            <person name="Castanera R."/>
            <person name="Culley D."/>
            <person name="Daum C."/>
            <person name="Ezra D."/>
            <person name="Gonzalez J."/>
            <person name="Henrissat B."/>
            <person name="Kuo A."/>
            <person name="Liang C."/>
            <person name="Lipzen A."/>
            <person name="Lutzoni F."/>
            <person name="Magnuson J."/>
            <person name="Mondo S."/>
            <person name="Nolan M."/>
            <person name="Ohm R."/>
            <person name="Pangilinan J."/>
            <person name="Park H.-J."/>
            <person name="Ramirez L."/>
            <person name="Alfaro M."/>
            <person name="Sun H."/>
            <person name="Tritt A."/>
            <person name="Yoshinaga Y."/>
            <person name="Zwiers L.-H."/>
            <person name="Turgeon B."/>
            <person name="Goodwin S."/>
            <person name="Spatafora J."/>
            <person name="Crous P."/>
            <person name="Grigoriev I."/>
        </authorList>
    </citation>
    <scope>NUCLEOTIDE SEQUENCE</scope>
    <source>
        <strain evidence="2">CBS 175.79</strain>
    </source>
</reference>
<evidence type="ECO:0000313" key="2">
    <source>
        <dbReference type="EMBL" id="KAF2016024.1"/>
    </source>
</evidence>
<dbReference type="GeneID" id="54288438"/>
<dbReference type="OrthoDB" id="5341904at2759"/>
<dbReference type="RefSeq" id="XP_033384363.1">
    <property type="nucleotide sequence ID" value="XM_033531041.1"/>
</dbReference>
<feature type="compositionally biased region" description="Basic and acidic residues" evidence="1">
    <location>
        <begin position="495"/>
        <end position="504"/>
    </location>
</feature>
<feature type="compositionally biased region" description="Polar residues" evidence="1">
    <location>
        <begin position="1"/>
        <end position="11"/>
    </location>
</feature>
<sequence length="1072" mass="116529">MGNASSSPTTGHHNRLSKPKTNTNSPHGTPKVNVPVSVYSNSADSSVRDKQQFKTLLTSPVVTDFDSDASPDGDDTLGDLANHVQRRLSTLSGSNSITSHRGGGRNSLGRIISPHGSKLSLASNSQSVDLDTALKILQEVRKTASPEDLVALHQALQETVPPSSVSPTPDNSLRGRTSTVNRSSSSLIRRRSLIATPGLATRGSPTDTSRRTWNSWKGTDMEQSEDPKWKVGMMGNSPLTRIAALDLAEDGRESPVPRAQTPGDMEYSHLGSLQLGSLIVTNGAASPAGSARYVSRRKSAIDVTHGEDYFASTSGNASTEPKTRDRSHSRSKSSVLPPTFQLHPDQYIARPKANTKASRRVENSLQPGTVGPRTRSDHSGLKAIQIPTQSADLLAKDYMLNIPASPFENPRDDTPDEGFADGPLENASQPIQNLAPASDAKSPRDSIKSQITRKPSARDRANYAMLNCMGGQQVNAEIDGPDAAKLTTKGSNQEARIEVPPAERRRSRRPVPRKADSGYSSGGSLRTNRTSSDKGDRGHAPEKPSTSVVEARTENGTESDTVSLYTFEQMLALTQKPLPPLPSIDNSNEKQGHYDESTVFWYDEGKILPTQEVKEVTFGRNSVEPSPISPRTIQSAASFCTTDSSASRRLQKRRPSLQELPVVQSCSPIVEGSIPRVPSPVRAQFVRRLSEAPEMECLTRTYLSKEHVNSAEIVVDSPTALAFERSHFQFAQQEEVSGSQADRAPTPPLHGVRRSLSIFRGKTDSERKSLDKAAPTILDLGTIAQGLGGSPYDVAMATVPRQRVTSPTHPHQLGNSLPRCKSLVSMDAETAAEIARVRSKDRSAAAIRPEMPRRPRSYHDGHKNSAVQQQEQHSSSEAHKGRYYARKQQEATPHPHGSNVAVSQGASPHSTQHHSENAALNAPTEDIHAPGNSVNPTIRARSTGRGPVVSNLIVKYDQHGQKTTQGTPDWDAHARLWQQRRKSIGEGLRQRADAHSADPSRKYQRASTEPPEEKIVHDRYGGGLEYGYERGYGVGGSAGTRQLHSAASRKSMQYRHKFGVDLSDVPIFIQRT</sequence>
<keyword evidence="3" id="KW-1185">Reference proteome</keyword>
<feature type="compositionally biased region" description="Basic and acidic residues" evidence="1">
    <location>
        <begin position="531"/>
        <end position="542"/>
    </location>
</feature>
<feature type="region of interest" description="Disordered" evidence="1">
    <location>
        <begin position="91"/>
        <end position="111"/>
    </location>
</feature>
<evidence type="ECO:0000256" key="1">
    <source>
        <dbReference type="SAM" id="MobiDB-lite"/>
    </source>
</evidence>
<dbReference type="Proteomes" id="UP000799778">
    <property type="component" value="Unassembled WGS sequence"/>
</dbReference>
<feature type="region of interest" description="Disordered" evidence="1">
    <location>
        <begin position="985"/>
        <end position="1013"/>
    </location>
</feature>
<feature type="compositionally biased region" description="Polar residues" evidence="1">
    <location>
        <begin position="544"/>
        <end position="561"/>
    </location>
</feature>
<feature type="region of interest" description="Disordered" evidence="1">
    <location>
        <begin position="834"/>
        <end position="944"/>
    </location>
</feature>
<accession>A0A6A5XUV1</accession>
<dbReference type="EMBL" id="ML978069">
    <property type="protein sequence ID" value="KAF2016024.1"/>
    <property type="molecule type" value="Genomic_DNA"/>
</dbReference>
<gene>
    <name evidence="2" type="ORF">BU24DRAFT_450633</name>
</gene>
<feature type="compositionally biased region" description="Polar residues" evidence="1">
    <location>
        <begin position="900"/>
        <end position="910"/>
    </location>
</feature>
<feature type="region of interest" description="Disordered" evidence="1">
    <location>
        <begin position="309"/>
        <end position="382"/>
    </location>
</feature>